<comment type="catalytic activity">
    <reaction evidence="12">
        <text>D-ribose + ATP = D-ribose 5-phosphate + ADP + H(+)</text>
        <dbReference type="Rhea" id="RHEA:13697"/>
        <dbReference type="ChEBI" id="CHEBI:15378"/>
        <dbReference type="ChEBI" id="CHEBI:30616"/>
        <dbReference type="ChEBI" id="CHEBI:47013"/>
        <dbReference type="ChEBI" id="CHEBI:78346"/>
        <dbReference type="ChEBI" id="CHEBI:456216"/>
        <dbReference type="EC" id="2.7.1.15"/>
    </reaction>
</comment>
<comment type="cofactor">
    <cofactor evidence="12">
        <name>Mg(2+)</name>
        <dbReference type="ChEBI" id="CHEBI:18420"/>
    </cofactor>
    <text evidence="12">Requires a divalent cation, most likely magnesium in vivo, as an electrophilic catalyst to aid phosphoryl group transfer. It is the chelate of the metal and the nucleotide that is the actual substrate.</text>
</comment>
<evidence type="ECO:0000256" key="5">
    <source>
        <dbReference type="ARBA" id="ARBA00022723"/>
    </source>
</evidence>
<dbReference type="Pfam" id="PF00294">
    <property type="entry name" value="PfkB"/>
    <property type="match status" value="1"/>
</dbReference>
<dbReference type="PRINTS" id="PR00990">
    <property type="entry name" value="RIBOKINASE"/>
</dbReference>
<keyword evidence="10 12" id="KW-0630">Potassium</keyword>
<sequence length="310" mass="33997">MQRIAVVGSINMDYFIESSVLPKVGETVLGENFFLSMGGKGANQAVSAARLGGKVSLFGSLGDDENSEIIAKKLEKENINLANLQYVKESPTGAAFIELCQSENRIIVVPGANNDTDVNYVKNIAQELYKHDVIVFQLETPLSMLEYLVPLLYEQGKTIIVNPAPAQLLKPELIEKITYLTPNEHEYQIVFNTNQPMEELLKQYPNKLIITCGEEGVRFFDGTDITLVPSMKVTPVDTTGAGDTFSGAFAVAIAEGMSLQESIQFGNIAAGLSVTKKGAQTGMPYREDVTQFVNKKEYRDEEKSGHTQAN</sequence>
<dbReference type="CDD" id="cd01174">
    <property type="entry name" value="ribokinase"/>
    <property type="match status" value="1"/>
</dbReference>
<keyword evidence="11 12" id="KW-0119">Carbohydrate metabolism</keyword>
<feature type="binding site" evidence="12">
    <location>
        <begin position="11"/>
        <end position="13"/>
    </location>
    <ligand>
        <name>substrate</name>
    </ligand>
</feature>
<accession>A0ABN0VT38</accession>
<evidence type="ECO:0000256" key="1">
    <source>
        <dbReference type="ARBA" id="ARBA00005380"/>
    </source>
</evidence>
<evidence type="ECO:0000256" key="10">
    <source>
        <dbReference type="ARBA" id="ARBA00022958"/>
    </source>
</evidence>
<comment type="pathway">
    <text evidence="12">Carbohydrate metabolism; D-ribose degradation; D-ribose 5-phosphate from beta-D-ribopyranose: step 2/2.</text>
</comment>
<comment type="subcellular location">
    <subcellularLocation>
        <location evidence="12">Cytoplasm</location>
    </subcellularLocation>
</comment>
<dbReference type="PANTHER" id="PTHR10584">
    <property type="entry name" value="SUGAR KINASE"/>
    <property type="match status" value="1"/>
</dbReference>
<dbReference type="InterPro" id="IPR029056">
    <property type="entry name" value="Ribokinase-like"/>
</dbReference>
<keyword evidence="9 12" id="KW-0460">Magnesium</keyword>
<feature type="binding site" evidence="12">
    <location>
        <position position="237"/>
    </location>
    <ligand>
        <name>K(+)</name>
        <dbReference type="ChEBI" id="CHEBI:29103"/>
    </ligand>
</feature>
<evidence type="ECO:0000259" key="13">
    <source>
        <dbReference type="Pfam" id="PF00294"/>
    </source>
</evidence>
<evidence type="ECO:0000256" key="6">
    <source>
        <dbReference type="ARBA" id="ARBA00022741"/>
    </source>
</evidence>
<comment type="activity regulation">
    <text evidence="12">Activated by a monovalent cation that binds near, but not in, the active site. The most likely occupant of the site in vivo is potassium. Ion binding induces a conformational change that may alter substrate affinity.</text>
</comment>
<comment type="function">
    <text evidence="12">Catalyzes the phosphorylation of ribose at O-5 in a reaction requiring ATP and magnesium. The resulting D-ribose-5-phosphate can then be used either for sythesis of nucleotides, histidine, and tryptophan, or as a component of the pentose phosphate pathway.</text>
</comment>
<keyword evidence="8 12" id="KW-0067">ATP-binding</keyword>
<dbReference type="EC" id="2.7.1.15" evidence="2 12"/>
<dbReference type="NCBIfam" id="TIGR02152">
    <property type="entry name" value="D_ribokin_bact"/>
    <property type="match status" value="1"/>
</dbReference>
<dbReference type="SUPFAM" id="SSF53613">
    <property type="entry name" value="Ribokinase-like"/>
    <property type="match status" value="1"/>
</dbReference>
<feature type="binding site" evidence="12">
    <location>
        <begin position="242"/>
        <end position="243"/>
    </location>
    <ligand>
        <name>ATP</name>
        <dbReference type="ChEBI" id="CHEBI:30616"/>
    </ligand>
</feature>
<feature type="binding site" evidence="12">
    <location>
        <position position="267"/>
    </location>
    <ligand>
        <name>ATP</name>
        <dbReference type="ChEBI" id="CHEBI:30616"/>
    </ligand>
</feature>
<evidence type="ECO:0000256" key="2">
    <source>
        <dbReference type="ARBA" id="ARBA00012035"/>
    </source>
</evidence>
<comment type="caution">
    <text evidence="14">The sequence shown here is derived from an EMBL/GenBank/DDBJ whole genome shotgun (WGS) entry which is preliminary data.</text>
</comment>
<comment type="subunit">
    <text evidence="12">Homodimer.</text>
</comment>
<feature type="binding site" evidence="12">
    <location>
        <position position="276"/>
    </location>
    <ligand>
        <name>K(+)</name>
        <dbReference type="ChEBI" id="CHEBI:29103"/>
    </ligand>
</feature>
<feature type="binding site" evidence="12">
    <location>
        <begin position="39"/>
        <end position="43"/>
    </location>
    <ligand>
        <name>substrate</name>
    </ligand>
</feature>
<evidence type="ECO:0000313" key="14">
    <source>
        <dbReference type="EMBL" id="GAA0316670.1"/>
    </source>
</evidence>
<keyword evidence="5 12" id="KW-0479">Metal-binding</keyword>
<dbReference type="HAMAP" id="MF_01987">
    <property type="entry name" value="Ribokinase"/>
    <property type="match status" value="1"/>
</dbReference>
<dbReference type="InterPro" id="IPR002139">
    <property type="entry name" value="Ribo/fructo_kinase"/>
</dbReference>
<dbReference type="RefSeq" id="WP_343795892.1">
    <property type="nucleotide sequence ID" value="NZ_BAAADJ010000004.1"/>
</dbReference>
<comment type="similarity">
    <text evidence="1">Belongs to the carbohydrate kinase pfkB family.</text>
</comment>
<keyword evidence="15" id="KW-1185">Reference proteome</keyword>
<keyword evidence="6 12" id="KW-0547">Nucleotide-binding</keyword>
<feature type="active site" description="Proton acceptor" evidence="12">
    <location>
        <position position="243"/>
    </location>
</feature>
<evidence type="ECO:0000256" key="7">
    <source>
        <dbReference type="ARBA" id="ARBA00022777"/>
    </source>
</evidence>
<keyword evidence="7 12" id="KW-0418">Kinase</keyword>
<evidence type="ECO:0000256" key="11">
    <source>
        <dbReference type="ARBA" id="ARBA00023277"/>
    </source>
</evidence>
<dbReference type="PANTHER" id="PTHR10584:SF166">
    <property type="entry name" value="RIBOKINASE"/>
    <property type="match status" value="1"/>
</dbReference>
<organism evidence="14 15">
    <name type="scientific">Bacillus carboniphilus</name>
    <dbReference type="NCBI Taxonomy" id="86663"/>
    <lineage>
        <taxon>Bacteria</taxon>
        <taxon>Bacillati</taxon>
        <taxon>Bacillota</taxon>
        <taxon>Bacilli</taxon>
        <taxon>Bacillales</taxon>
        <taxon>Bacillaceae</taxon>
        <taxon>Bacillus</taxon>
    </lineage>
</organism>
<feature type="binding site" evidence="12">
    <location>
        <begin position="211"/>
        <end position="216"/>
    </location>
    <ligand>
        <name>ATP</name>
        <dbReference type="ChEBI" id="CHEBI:30616"/>
    </ligand>
</feature>
<evidence type="ECO:0000256" key="12">
    <source>
        <dbReference type="HAMAP-Rule" id="MF_01987"/>
    </source>
</evidence>
<feature type="binding site" evidence="12">
    <location>
        <position position="278"/>
    </location>
    <ligand>
        <name>K(+)</name>
        <dbReference type="ChEBI" id="CHEBI:29103"/>
    </ligand>
</feature>
<feature type="binding site" evidence="12">
    <location>
        <position position="243"/>
    </location>
    <ligand>
        <name>substrate</name>
    </ligand>
</feature>
<dbReference type="InterPro" id="IPR011611">
    <property type="entry name" value="PfkB_dom"/>
</dbReference>
<feature type="domain" description="Carbohydrate kinase PfkB" evidence="13">
    <location>
        <begin position="1"/>
        <end position="284"/>
    </location>
</feature>
<evidence type="ECO:0000256" key="8">
    <source>
        <dbReference type="ARBA" id="ARBA00022840"/>
    </source>
</evidence>
<dbReference type="PROSITE" id="PS00584">
    <property type="entry name" value="PFKB_KINASES_2"/>
    <property type="match status" value="1"/>
</dbReference>
<proteinExistence type="inferred from homology"/>
<evidence type="ECO:0000256" key="9">
    <source>
        <dbReference type="ARBA" id="ARBA00022842"/>
    </source>
</evidence>
<dbReference type="Gene3D" id="3.40.1190.20">
    <property type="match status" value="1"/>
</dbReference>
<reference evidence="14 15" key="1">
    <citation type="journal article" date="2019" name="Int. J. Syst. Evol. Microbiol.">
        <title>The Global Catalogue of Microorganisms (GCM) 10K type strain sequencing project: providing services to taxonomists for standard genome sequencing and annotation.</title>
        <authorList>
            <consortium name="The Broad Institute Genomics Platform"/>
            <consortium name="The Broad Institute Genome Sequencing Center for Infectious Disease"/>
            <person name="Wu L."/>
            <person name="Ma J."/>
        </authorList>
    </citation>
    <scope>NUCLEOTIDE SEQUENCE [LARGE SCALE GENOMIC DNA]</scope>
    <source>
        <strain evidence="14 15">JCM 9731</strain>
    </source>
</reference>
<evidence type="ECO:0000256" key="4">
    <source>
        <dbReference type="ARBA" id="ARBA00022679"/>
    </source>
</evidence>
<dbReference type="EMBL" id="BAAADJ010000004">
    <property type="protein sequence ID" value="GAA0316670.1"/>
    <property type="molecule type" value="Genomic_DNA"/>
</dbReference>
<comment type="caution">
    <text evidence="12">Lacks conserved residue(s) required for the propagation of feature annotation.</text>
</comment>
<dbReference type="InterPro" id="IPR011877">
    <property type="entry name" value="Ribokinase"/>
</dbReference>
<feature type="binding site" evidence="12">
    <location>
        <position position="239"/>
    </location>
    <ligand>
        <name>K(+)</name>
        <dbReference type="ChEBI" id="CHEBI:29103"/>
    </ligand>
</feature>
<feature type="binding site" evidence="12">
    <location>
        <position position="183"/>
    </location>
    <ligand>
        <name>ATP</name>
        <dbReference type="ChEBI" id="CHEBI:30616"/>
    </ligand>
</feature>
<evidence type="ECO:0000256" key="3">
    <source>
        <dbReference type="ARBA" id="ARBA00016943"/>
    </source>
</evidence>
<keyword evidence="12" id="KW-0963">Cytoplasm</keyword>
<name>A0ABN0VT38_9BACI</name>
<keyword evidence="4 12" id="KW-0808">Transferase</keyword>
<feature type="binding site" evidence="12">
    <location>
        <position position="139"/>
    </location>
    <ligand>
        <name>substrate</name>
    </ligand>
</feature>
<gene>
    <name evidence="12 14" type="primary">rbsK</name>
    <name evidence="14" type="ORF">GCM10008967_04090</name>
</gene>
<dbReference type="Proteomes" id="UP001500782">
    <property type="component" value="Unassembled WGS sequence"/>
</dbReference>
<feature type="binding site" evidence="12">
    <location>
        <position position="273"/>
    </location>
    <ligand>
        <name>K(+)</name>
        <dbReference type="ChEBI" id="CHEBI:29103"/>
    </ligand>
</feature>
<comment type="similarity">
    <text evidence="12">Belongs to the carbohydrate kinase PfkB family. Ribokinase subfamily.</text>
</comment>
<protein>
    <recommendedName>
        <fullName evidence="3 12">Ribokinase</fullName>
        <shortName evidence="12">RK</shortName>
        <ecNumber evidence="2 12">2.7.1.15</ecNumber>
    </recommendedName>
</protein>
<evidence type="ECO:0000313" key="15">
    <source>
        <dbReference type="Proteomes" id="UP001500782"/>
    </source>
</evidence>
<dbReference type="InterPro" id="IPR002173">
    <property type="entry name" value="Carboh/pur_kinase_PfkB_CS"/>
</dbReference>